<evidence type="ECO:0000256" key="2">
    <source>
        <dbReference type="ARBA" id="ARBA00022737"/>
    </source>
</evidence>
<dbReference type="PROSITE" id="PS00028">
    <property type="entry name" value="ZINC_FINGER_C2H2_1"/>
    <property type="match status" value="8"/>
</dbReference>
<accession>A0A226DIC2</accession>
<dbReference type="Proteomes" id="UP000198287">
    <property type="component" value="Unassembled WGS sequence"/>
</dbReference>
<feature type="domain" description="C2H2-type" evidence="6">
    <location>
        <begin position="37"/>
        <end position="65"/>
    </location>
</feature>
<feature type="domain" description="C2H2-type" evidence="6">
    <location>
        <begin position="9"/>
        <end position="36"/>
    </location>
</feature>
<feature type="domain" description="C2H2-type" evidence="6">
    <location>
        <begin position="157"/>
        <end position="184"/>
    </location>
</feature>
<dbReference type="GO" id="GO:0000977">
    <property type="term" value="F:RNA polymerase II transcription regulatory region sequence-specific DNA binding"/>
    <property type="evidence" value="ECO:0007669"/>
    <property type="project" value="TreeGrafter"/>
</dbReference>
<protein>
    <submittedName>
        <fullName evidence="7">Zinc finger protein 26</fullName>
    </submittedName>
</protein>
<dbReference type="PANTHER" id="PTHR24409:SF295">
    <property type="entry name" value="AZ2-RELATED"/>
    <property type="match status" value="1"/>
</dbReference>
<reference evidence="7 8" key="1">
    <citation type="submission" date="2015-12" db="EMBL/GenBank/DDBJ databases">
        <title>The genome of Folsomia candida.</title>
        <authorList>
            <person name="Faddeeva A."/>
            <person name="Derks M.F."/>
            <person name="Anvar Y."/>
            <person name="Smit S."/>
            <person name="Van Straalen N."/>
            <person name="Roelofs D."/>
        </authorList>
    </citation>
    <scope>NUCLEOTIDE SEQUENCE [LARGE SCALE GENOMIC DNA]</scope>
    <source>
        <strain evidence="7 8">VU population</strain>
        <tissue evidence="7">Whole body</tissue>
    </source>
</reference>
<name>A0A226DIC2_FOLCA</name>
<gene>
    <name evidence="7" type="ORF">Fcan01_20183</name>
</gene>
<keyword evidence="8" id="KW-1185">Reference proteome</keyword>
<feature type="domain" description="C2H2-type" evidence="6">
    <location>
        <begin position="97"/>
        <end position="126"/>
    </location>
</feature>
<evidence type="ECO:0000256" key="3">
    <source>
        <dbReference type="ARBA" id="ARBA00022771"/>
    </source>
</evidence>
<evidence type="ECO:0000256" key="1">
    <source>
        <dbReference type="ARBA" id="ARBA00022723"/>
    </source>
</evidence>
<evidence type="ECO:0000313" key="7">
    <source>
        <dbReference type="EMBL" id="OXA45292.1"/>
    </source>
</evidence>
<proteinExistence type="predicted"/>
<organism evidence="7 8">
    <name type="scientific">Folsomia candida</name>
    <name type="common">Springtail</name>
    <dbReference type="NCBI Taxonomy" id="158441"/>
    <lineage>
        <taxon>Eukaryota</taxon>
        <taxon>Metazoa</taxon>
        <taxon>Ecdysozoa</taxon>
        <taxon>Arthropoda</taxon>
        <taxon>Hexapoda</taxon>
        <taxon>Collembola</taxon>
        <taxon>Entomobryomorpha</taxon>
        <taxon>Isotomoidea</taxon>
        <taxon>Isotomidae</taxon>
        <taxon>Proisotominae</taxon>
        <taxon>Folsomia</taxon>
    </lineage>
</organism>
<dbReference type="InterPro" id="IPR013087">
    <property type="entry name" value="Znf_C2H2_type"/>
</dbReference>
<keyword evidence="4" id="KW-0862">Zinc</keyword>
<dbReference type="Pfam" id="PF13894">
    <property type="entry name" value="zf-C2H2_4"/>
    <property type="match status" value="2"/>
</dbReference>
<evidence type="ECO:0000256" key="5">
    <source>
        <dbReference type="PROSITE-ProRule" id="PRU00042"/>
    </source>
</evidence>
<dbReference type="Pfam" id="PF13912">
    <property type="entry name" value="zf-C2H2_6"/>
    <property type="match status" value="1"/>
</dbReference>
<dbReference type="PROSITE" id="PS50157">
    <property type="entry name" value="ZINC_FINGER_C2H2_2"/>
    <property type="match status" value="9"/>
</dbReference>
<dbReference type="GO" id="GO:0008270">
    <property type="term" value="F:zinc ion binding"/>
    <property type="evidence" value="ECO:0007669"/>
    <property type="project" value="UniProtKB-KW"/>
</dbReference>
<keyword evidence="3 5" id="KW-0863">Zinc-finger</keyword>
<dbReference type="SMART" id="SM00355">
    <property type="entry name" value="ZnF_C2H2"/>
    <property type="match status" value="10"/>
</dbReference>
<evidence type="ECO:0000259" key="6">
    <source>
        <dbReference type="PROSITE" id="PS50157"/>
    </source>
</evidence>
<comment type="caution">
    <text evidence="7">The sequence shown here is derived from an EMBL/GenBank/DDBJ whole genome shotgun (WGS) entry which is preliminary data.</text>
</comment>
<evidence type="ECO:0000313" key="8">
    <source>
        <dbReference type="Proteomes" id="UP000198287"/>
    </source>
</evidence>
<keyword evidence="2" id="KW-0677">Repeat</keyword>
<dbReference type="PANTHER" id="PTHR24409">
    <property type="entry name" value="ZINC FINGER PROTEIN 142"/>
    <property type="match status" value="1"/>
</dbReference>
<feature type="domain" description="C2H2-type" evidence="6">
    <location>
        <begin position="66"/>
        <end position="95"/>
    </location>
</feature>
<feature type="domain" description="C2H2-type" evidence="6">
    <location>
        <begin position="217"/>
        <end position="245"/>
    </location>
</feature>
<dbReference type="Gene3D" id="3.30.160.60">
    <property type="entry name" value="Classic Zinc Finger"/>
    <property type="match status" value="5"/>
</dbReference>
<dbReference type="InterPro" id="IPR036236">
    <property type="entry name" value="Znf_C2H2_sf"/>
</dbReference>
<dbReference type="FunFam" id="3.30.160.60:FF:002343">
    <property type="entry name" value="Zinc finger protein 33A"/>
    <property type="match status" value="1"/>
</dbReference>
<dbReference type="GO" id="GO:0000981">
    <property type="term" value="F:DNA-binding transcription factor activity, RNA polymerase II-specific"/>
    <property type="evidence" value="ECO:0007669"/>
    <property type="project" value="TreeGrafter"/>
</dbReference>
<evidence type="ECO:0000256" key="4">
    <source>
        <dbReference type="ARBA" id="ARBA00022833"/>
    </source>
</evidence>
<dbReference type="EMBL" id="LNIX01000018">
    <property type="protein sequence ID" value="OXA45292.1"/>
    <property type="molecule type" value="Genomic_DNA"/>
</dbReference>
<sequence length="305" mass="35653">MDYQPGKEWKCPTCSKTFNFKSQLAKHVITHDPDAKVKCKICGKILKNPMTLSLHMASLHPNRQRFNCKICRRVFHDSVALRGHNDTVNKTGERPRFSCTFPDCEKTYLNKRHISQHVKADHAQNPVRFVCTLCGKECKFKSNLDSHIATHTTEKPYNCSTCGKGFVLMGKMTRHEMTHLDKSTREVTKCNICPETFLSRDGLQHHIRVVHENRRNHPCSFCEKRFPNSTELKRHVEAKHATNTSKELVHFCDKCEYKSHSKHNFAQHVRTHNVANWRECYFCKKKFSGWHILVRHCSRVHCLEK</sequence>
<dbReference type="STRING" id="158441.A0A226DIC2"/>
<dbReference type="Pfam" id="PF00096">
    <property type="entry name" value="zf-C2H2"/>
    <property type="match status" value="3"/>
</dbReference>
<dbReference type="OrthoDB" id="6077919at2759"/>
<keyword evidence="1" id="KW-0479">Metal-binding</keyword>
<dbReference type="SUPFAM" id="SSF57667">
    <property type="entry name" value="beta-beta-alpha zinc fingers"/>
    <property type="match status" value="4"/>
</dbReference>
<feature type="domain" description="C2H2-type" evidence="6">
    <location>
        <begin position="188"/>
        <end position="216"/>
    </location>
</feature>
<feature type="domain" description="C2H2-type" evidence="6">
    <location>
        <begin position="129"/>
        <end position="156"/>
    </location>
</feature>
<dbReference type="OMA" id="CNICPET"/>
<feature type="domain" description="C2H2-type" evidence="6">
    <location>
        <begin position="278"/>
        <end position="305"/>
    </location>
</feature>
<dbReference type="GO" id="GO:0005634">
    <property type="term" value="C:nucleus"/>
    <property type="evidence" value="ECO:0007669"/>
    <property type="project" value="TreeGrafter"/>
</dbReference>
<dbReference type="AlphaFoldDB" id="A0A226DIC2"/>